<evidence type="ECO:0000313" key="1">
    <source>
        <dbReference type="EMBL" id="HAG0017410.1"/>
    </source>
</evidence>
<gene>
    <name evidence="1" type="ORF">G8O67_004792</name>
</gene>
<sequence length="14" mass="1828">MNRLHNRLNPYRED</sequence>
<protein>
    <submittedName>
        <fullName evidence="1">Uncharacterized protein</fullName>
    </submittedName>
</protein>
<accession>A0A756I8X3</accession>
<comment type="caution">
    <text evidence="1">The sequence shown here is derived from an EMBL/GenBank/DDBJ whole genome shotgun (WGS) entry which is preliminary data.</text>
</comment>
<name>A0A756I8X3_SALER</name>
<reference evidence="1" key="1">
    <citation type="journal article" date="2018" name="Genome Biol.">
        <title>SKESA: strategic k-mer extension for scrupulous assemblies.</title>
        <authorList>
            <person name="Souvorov A."/>
            <person name="Agarwala R."/>
            <person name="Lipman D.J."/>
        </authorList>
    </citation>
    <scope>NUCLEOTIDE SEQUENCE</scope>
    <source>
        <strain evidence="1">MA.CK_00/00002125</strain>
    </source>
</reference>
<organism evidence="1">
    <name type="scientific">Salmonella enterica</name>
    <name type="common">Salmonella choleraesuis</name>
    <dbReference type="NCBI Taxonomy" id="28901"/>
    <lineage>
        <taxon>Bacteria</taxon>
        <taxon>Pseudomonadati</taxon>
        <taxon>Pseudomonadota</taxon>
        <taxon>Gammaproteobacteria</taxon>
        <taxon>Enterobacterales</taxon>
        <taxon>Enterobacteriaceae</taxon>
        <taxon>Salmonella</taxon>
    </lineage>
</organism>
<dbReference type="EMBL" id="DAAWYJ010000030">
    <property type="protein sequence ID" value="HAG0017410.1"/>
    <property type="molecule type" value="Genomic_DNA"/>
</dbReference>
<proteinExistence type="predicted"/>
<reference evidence="1" key="2">
    <citation type="submission" date="2020-02" db="EMBL/GenBank/DDBJ databases">
        <authorList>
            <consortium name="NCBI Pathogen Detection Project"/>
        </authorList>
    </citation>
    <scope>NUCLEOTIDE SEQUENCE</scope>
    <source>
        <strain evidence="1">MA.CK_00/00002125</strain>
    </source>
</reference>